<dbReference type="OrthoDB" id="9036115at2"/>
<dbReference type="RefSeq" id="WP_140841530.1">
    <property type="nucleotide sequence ID" value="NZ_RCZI01000002.1"/>
</dbReference>
<sequence length="607" mass="66759">MTLIHTFPPQPDESGRGYYRRLSSANALSSWKDLARCCGERLSFDALLAHPDHVSRSLGLEPDWCQKATVQDDLARTWRGLRRHGRDAVCVQCLRESVHLRMAWEHAYLVACPAHGVLLHDTCTACSTPLRFEREHIGFCECGFDLCASPSEPATPAQLWVSSLLATGDATVEGCGPEMERTATDVAAGLINMLCRQPDPAVEARRRNASAPSGVHELVAFLRPLEDLLANWPFNFQSHVSERLRLGPPVRRTLNGRLGTWYRQLRKLSDHEASHPFIRAVGLVAQAEFDGVLGLDATAEVINKEATSVLLMEAAKRIGVTYDSLLNHRSKGSLDCRPIKSGTNGLVYQVAVTEVEAIIEARRLWATDEVACTMLGVPPAVLGHLCDAGAVVREVRWKEDLRKGGPIELASLQRFTERLRSSTSPEQTSSKRIKLRELSARHVGDKKALTCALQAIATGALCAVKAEGFVGDYEYLWNDVAKHYARPLLDQGLTVQALSEATGYKHESISSWVSQGLLKSFDVLLRGQLCRVVTPTQFNEFRRQFVPLSDLARELGTKSSALAQKLGSIQIVGSQVLPGGERRGGLVRMADLARVAVQDQRADDANP</sequence>
<dbReference type="AlphaFoldDB" id="A0A502DX17"/>
<name>A0A502DX17_9BURK</name>
<evidence type="ECO:0000259" key="1">
    <source>
        <dbReference type="Pfam" id="PF06527"/>
    </source>
</evidence>
<proteinExistence type="predicted"/>
<accession>A0A502DX17</accession>
<gene>
    <name evidence="2" type="ORF">EAH82_10750</name>
</gene>
<dbReference type="EMBL" id="RCZI01000002">
    <property type="protein sequence ID" value="TPG29219.1"/>
    <property type="molecule type" value="Genomic_DNA"/>
</dbReference>
<protein>
    <recommendedName>
        <fullName evidence="1">TniQ domain-containing protein</fullName>
    </recommendedName>
</protein>
<evidence type="ECO:0000313" key="2">
    <source>
        <dbReference type="EMBL" id="TPG29219.1"/>
    </source>
</evidence>
<dbReference type="Proteomes" id="UP000319212">
    <property type="component" value="Unassembled WGS sequence"/>
</dbReference>
<organism evidence="2 3">
    <name type="scientific">Variovorax guangxiensis</name>
    <dbReference type="NCBI Taxonomy" id="1775474"/>
    <lineage>
        <taxon>Bacteria</taxon>
        <taxon>Pseudomonadati</taxon>
        <taxon>Pseudomonadota</taxon>
        <taxon>Betaproteobacteria</taxon>
        <taxon>Burkholderiales</taxon>
        <taxon>Comamonadaceae</taxon>
        <taxon>Variovorax</taxon>
    </lineage>
</organism>
<dbReference type="InterPro" id="IPR009492">
    <property type="entry name" value="TniQ"/>
</dbReference>
<dbReference type="Pfam" id="PF06527">
    <property type="entry name" value="TniQ"/>
    <property type="match status" value="1"/>
</dbReference>
<comment type="caution">
    <text evidence="2">The sequence shown here is derived from an EMBL/GenBank/DDBJ whole genome shotgun (WGS) entry which is preliminary data.</text>
</comment>
<feature type="domain" description="TniQ" evidence="1">
    <location>
        <begin position="8"/>
        <end position="119"/>
    </location>
</feature>
<reference evidence="2 3" key="1">
    <citation type="journal article" date="2019" name="Environ. Microbiol.">
        <title>Species interactions and distinct microbial communities in high Arctic permafrost affected cryosols are associated with the CH4 and CO2 gas fluxes.</title>
        <authorList>
            <person name="Altshuler I."/>
            <person name="Hamel J."/>
            <person name="Turney S."/>
            <person name="Magnuson E."/>
            <person name="Levesque R."/>
            <person name="Greer C."/>
            <person name="Whyte L.G."/>
        </authorList>
    </citation>
    <scope>NUCLEOTIDE SEQUENCE [LARGE SCALE GENOMIC DNA]</scope>
    <source>
        <strain evidence="2 3">S06.C</strain>
    </source>
</reference>
<evidence type="ECO:0000313" key="3">
    <source>
        <dbReference type="Proteomes" id="UP000319212"/>
    </source>
</evidence>